<dbReference type="AlphaFoldDB" id="A0A917XP38"/>
<comment type="caution">
    <text evidence="1">The sequence shown here is derived from an EMBL/GenBank/DDBJ whole genome shotgun (WGS) entry which is preliminary data.</text>
</comment>
<name>A0A917XP38_9ACTN</name>
<evidence type="ECO:0000313" key="1">
    <source>
        <dbReference type="EMBL" id="GGN43757.1"/>
    </source>
</evidence>
<keyword evidence="2" id="KW-1185">Reference proteome</keyword>
<reference evidence="1" key="2">
    <citation type="submission" date="2020-09" db="EMBL/GenBank/DDBJ databases">
        <authorList>
            <person name="Sun Q."/>
            <person name="Zhou Y."/>
        </authorList>
    </citation>
    <scope>NUCLEOTIDE SEQUENCE</scope>
    <source>
        <strain evidence="1">CGMCC 4.7110</strain>
    </source>
</reference>
<sequence>MLSNICDDVDGGKFFTMRMGIVALSRARSLSTDTGPPDVGRVVRVTTEDDDDQSVPADLGVIPETLRKWAGRPE</sequence>
<proteinExistence type="predicted"/>
<reference evidence="1" key="1">
    <citation type="journal article" date="2014" name="Int. J. Syst. Evol. Microbiol.">
        <title>Complete genome sequence of Corynebacterium casei LMG S-19264T (=DSM 44701T), isolated from a smear-ripened cheese.</title>
        <authorList>
            <consortium name="US DOE Joint Genome Institute (JGI-PGF)"/>
            <person name="Walter F."/>
            <person name="Albersmeier A."/>
            <person name="Kalinowski J."/>
            <person name="Ruckert C."/>
        </authorList>
    </citation>
    <scope>NUCLEOTIDE SEQUENCE</scope>
    <source>
        <strain evidence="1">CGMCC 4.7110</strain>
    </source>
</reference>
<dbReference type="Proteomes" id="UP000653411">
    <property type="component" value="Unassembled WGS sequence"/>
</dbReference>
<dbReference type="EMBL" id="BMML01000040">
    <property type="protein sequence ID" value="GGN43757.1"/>
    <property type="molecule type" value="Genomic_DNA"/>
</dbReference>
<accession>A0A917XP38</accession>
<protein>
    <submittedName>
        <fullName evidence="1">Uncharacterized protein</fullName>
    </submittedName>
</protein>
<gene>
    <name evidence="1" type="ORF">GCM10011578_094120</name>
</gene>
<evidence type="ECO:0000313" key="2">
    <source>
        <dbReference type="Proteomes" id="UP000653411"/>
    </source>
</evidence>
<organism evidence="1 2">
    <name type="scientific">Streptomyces fuscichromogenes</name>
    <dbReference type="NCBI Taxonomy" id="1324013"/>
    <lineage>
        <taxon>Bacteria</taxon>
        <taxon>Bacillati</taxon>
        <taxon>Actinomycetota</taxon>
        <taxon>Actinomycetes</taxon>
        <taxon>Kitasatosporales</taxon>
        <taxon>Streptomycetaceae</taxon>
        <taxon>Streptomyces</taxon>
    </lineage>
</organism>